<keyword evidence="2 6" id="KW-0472">Membrane</keyword>
<dbReference type="PANTHER" id="PTHR11640:SF31">
    <property type="entry name" value="IRREGULAR CHIASM C-ROUGHEST PROTEIN-RELATED"/>
    <property type="match status" value="1"/>
</dbReference>
<keyword evidence="9" id="KW-1185">Reference proteome</keyword>
<evidence type="ECO:0000256" key="6">
    <source>
        <dbReference type="SAM" id="Phobius"/>
    </source>
</evidence>
<feature type="domain" description="Ig-like" evidence="7">
    <location>
        <begin position="144"/>
        <end position="230"/>
    </location>
</feature>
<dbReference type="GO" id="GO:0005911">
    <property type="term" value="C:cell-cell junction"/>
    <property type="evidence" value="ECO:0007669"/>
    <property type="project" value="TreeGrafter"/>
</dbReference>
<dbReference type="InterPro" id="IPR013783">
    <property type="entry name" value="Ig-like_fold"/>
</dbReference>
<evidence type="ECO:0000313" key="8">
    <source>
        <dbReference type="EMBL" id="VDI31350.1"/>
    </source>
</evidence>
<dbReference type="GO" id="GO:0098609">
    <property type="term" value="P:cell-cell adhesion"/>
    <property type="evidence" value="ECO:0007669"/>
    <property type="project" value="TreeGrafter"/>
</dbReference>
<feature type="transmembrane region" description="Helical" evidence="6">
    <location>
        <begin position="366"/>
        <end position="386"/>
    </location>
</feature>
<comment type="caution">
    <text evidence="8">The sequence shown here is derived from an EMBL/GenBank/DDBJ whole genome shotgun (WGS) entry which is preliminary data.</text>
</comment>
<dbReference type="EMBL" id="UYJE01004779">
    <property type="protein sequence ID" value="VDI31350.1"/>
    <property type="molecule type" value="Genomic_DNA"/>
</dbReference>
<dbReference type="PROSITE" id="PS50835">
    <property type="entry name" value="IG_LIKE"/>
    <property type="match status" value="2"/>
</dbReference>
<gene>
    <name evidence="8" type="ORF">MGAL_10B082966</name>
</gene>
<evidence type="ECO:0000256" key="1">
    <source>
        <dbReference type="ARBA" id="ARBA00004479"/>
    </source>
</evidence>
<keyword evidence="6" id="KW-1133">Transmembrane helix</keyword>
<evidence type="ECO:0000256" key="2">
    <source>
        <dbReference type="ARBA" id="ARBA00023136"/>
    </source>
</evidence>
<dbReference type="AlphaFoldDB" id="A0A8B6E9K0"/>
<accession>A0A8B6E9K0</accession>
<sequence>MKRNGRFVKEDRFGALVYSIIPKKEDHNSTFSCETYTAAGRRRTKNTATLDIRYKPFLSMNYTSERVIEGQSVTLCCSSDSRPPTLEMWWVMKGRLLCRNYDTVVRCHEITNISRVDSGSYKCFAENEVGIVDDEVIITVLFPPNMPEQHINFTETDVPRTLQCLAYGVPATYSYGRWQHISRFGQHIRYLNPSPEGTVTLPTISNKMERYQDNGIYVCTASNRVADSFDNTYQTGKTFVMSNGPPVFVNKIEHKQYGKQGKIFNMKLIVYSTSEIECYNVRSENREITTSMRMTPINSTMVFHGTEVSVETIEIVLSFNTSIKRRRQNYKVTLCNGYSNSSFVIYITSVPVDTEEKKTGERKVEILIFSILVVMCVQIIGAAVYLRRKRKRRISEGVSESESIEGQPVPVENIVYQNATQSVAFLTTPVQTSAEVIEYNRGSYVQERTMAPSTGQLNYADVIFPPSTTQDVVHILGIENRTVYADVTVSGGATSLVDSRNVTSSDEEDFVEIEGLENFADK</sequence>
<evidence type="ECO:0000256" key="3">
    <source>
        <dbReference type="ARBA" id="ARBA00023157"/>
    </source>
</evidence>
<dbReference type="InterPro" id="IPR007110">
    <property type="entry name" value="Ig-like_dom"/>
</dbReference>
<evidence type="ECO:0000259" key="7">
    <source>
        <dbReference type="PROSITE" id="PS50835"/>
    </source>
</evidence>
<dbReference type="SUPFAM" id="SSF48726">
    <property type="entry name" value="Immunoglobulin"/>
    <property type="match status" value="1"/>
</dbReference>
<protein>
    <recommendedName>
        <fullName evidence="7">Ig-like domain-containing protein</fullName>
    </recommendedName>
</protein>
<comment type="subcellular location">
    <subcellularLocation>
        <location evidence="1">Membrane</location>
        <topology evidence="1">Single-pass type I membrane protein</topology>
    </subcellularLocation>
</comment>
<dbReference type="Pfam" id="PF13927">
    <property type="entry name" value="Ig_3"/>
    <property type="match status" value="1"/>
</dbReference>
<dbReference type="OrthoDB" id="6118832at2759"/>
<dbReference type="InterPro" id="IPR036179">
    <property type="entry name" value="Ig-like_dom_sf"/>
</dbReference>
<keyword evidence="3" id="KW-1015">Disulfide bond</keyword>
<keyword evidence="5" id="KW-0393">Immunoglobulin domain</keyword>
<evidence type="ECO:0000256" key="4">
    <source>
        <dbReference type="ARBA" id="ARBA00023180"/>
    </source>
</evidence>
<dbReference type="GO" id="GO:0050839">
    <property type="term" value="F:cell adhesion molecule binding"/>
    <property type="evidence" value="ECO:0007669"/>
    <property type="project" value="TreeGrafter"/>
</dbReference>
<reference evidence="8" key="1">
    <citation type="submission" date="2018-11" db="EMBL/GenBank/DDBJ databases">
        <authorList>
            <person name="Alioto T."/>
            <person name="Alioto T."/>
        </authorList>
    </citation>
    <scope>NUCLEOTIDE SEQUENCE</scope>
</reference>
<dbReference type="InterPro" id="IPR003599">
    <property type="entry name" value="Ig_sub"/>
</dbReference>
<dbReference type="InterPro" id="IPR051275">
    <property type="entry name" value="Cell_adhesion_signaling"/>
</dbReference>
<evidence type="ECO:0000256" key="5">
    <source>
        <dbReference type="ARBA" id="ARBA00023319"/>
    </source>
</evidence>
<feature type="domain" description="Ig-like" evidence="7">
    <location>
        <begin position="56"/>
        <end position="139"/>
    </location>
</feature>
<dbReference type="PANTHER" id="PTHR11640">
    <property type="entry name" value="NEPHRIN"/>
    <property type="match status" value="1"/>
</dbReference>
<dbReference type="Gene3D" id="2.60.40.10">
    <property type="entry name" value="Immunoglobulins"/>
    <property type="match status" value="1"/>
</dbReference>
<dbReference type="SMART" id="SM00409">
    <property type="entry name" value="IG"/>
    <property type="match status" value="1"/>
</dbReference>
<proteinExistence type="predicted"/>
<keyword evidence="6" id="KW-0812">Transmembrane</keyword>
<dbReference type="GO" id="GO:0005886">
    <property type="term" value="C:plasma membrane"/>
    <property type="evidence" value="ECO:0007669"/>
    <property type="project" value="TreeGrafter"/>
</dbReference>
<organism evidence="8 9">
    <name type="scientific">Mytilus galloprovincialis</name>
    <name type="common">Mediterranean mussel</name>
    <dbReference type="NCBI Taxonomy" id="29158"/>
    <lineage>
        <taxon>Eukaryota</taxon>
        <taxon>Metazoa</taxon>
        <taxon>Spiralia</taxon>
        <taxon>Lophotrochozoa</taxon>
        <taxon>Mollusca</taxon>
        <taxon>Bivalvia</taxon>
        <taxon>Autobranchia</taxon>
        <taxon>Pteriomorphia</taxon>
        <taxon>Mytilida</taxon>
        <taxon>Mytiloidea</taxon>
        <taxon>Mytilidae</taxon>
        <taxon>Mytilinae</taxon>
        <taxon>Mytilus</taxon>
    </lineage>
</organism>
<dbReference type="Proteomes" id="UP000596742">
    <property type="component" value="Unassembled WGS sequence"/>
</dbReference>
<name>A0A8B6E9K0_MYTGA</name>
<keyword evidence="4" id="KW-0325">Glycoprotein</keyword>
<evidence type="ECO:0000313" key="9">
    <source>
        <dbReference type="Proteomes" id="UP000596742"/>
    </source>
</evidence>